<dbReference type="PANTHER" id="PTHR42748">
    <property type="entry name" value="NITROGEN METABOLITE REPRESSION PROTEIN NMRA FAMILY MEMBER"/>
    <property type="match status" value="1"/>
</dbReference>
<dbReference type="Gene3D" id="3.90.25.10">
    <property type="entry name" value="UDP-galactose 4-epimerase, domain 1"/>
    <property type="match status" value="1"/>
</dbReference>
<organism evidence="4 5">
    <name type="scientific">Cephalotrichum gorgonifer</name>
    <dbReference type="NCBI Taxonomy" id="2041049"/>
    <lineage>
        <taxon>Eukaryota</taxon>
        <taxon>Fungi</taxon>
        <taxon>Dikarya</taxon>
        <taxon>Ascomycota</taxon>
        <taxon>Pezizomycotina</taxon>
        <taxon>Sordariomycetes</taxon>
        <taxon>Hypocreomycetidae</taxon>
        <taxon>Microascales</taxon>
        <taxon>Microascaceae</taxon>
        <taxon>Cephalotrichum</taxon>
    </lineage>
</organism>
<evidence type="ECO:0000259" key="3">
    <source>
        <dbReference type="Pfam" id="PF05368"/>
    </source>
</evidence>
<evidence type="ECO:0000313" key="4">
    <source>
        <dbReference type="EMBL" id="SPN99755.1"/>
    </source>
</evidence>
<feature type="domain" description="NmrA-like" evidence="3">
    <location>
        <begin position="2"/>
        <end position="295"/>
    </location>
</feature>
<dbReference type="Proteomes" id="UP001187682">
    <property type="component" value="Unassembled WGS sequence"/>
</dbReference>
<dbReference type="InterPro" id="IPR008030">
    <property type="entry name" value="NmrA-like"/>
</dbReference>
<sequence length="306" mass="33362">MSRAILVTGATGKQGGALIKALLSAGSDFQLLAVTRDKNSDSSQRLASKSRQISIVQGDLDNTDAIFEDAKKVTSAPIWGVFSVQAPAFNKNGSAIEERQGKALVDSSIRHGVSHFVYASVDRHGDSSINNKTNIPHFASKHNIEHHLFNSTKGKSGMSWTVLRPVAFMENFDGGFLGKVFASAWKVTVTSRPLQLVATDDIGVFAAKSFLEPEEYKGKCISLAGDELTHQQMMKVFKAKTGSGAPHTWNIVARFVMWMSEEMGTMFSFFEREGYGADVGALKKVYPGMMDLATWLDKKGAKERSG</sequence>
<evidence type="ECO:0000256" key="2">
    <source>
        <dbReference type="ARBA" id="ARBA00022857"/>
    </source>
</evidence>
<comment type="caution">
    <text evidence="4">The sequence shown here is derived from an EMBL/GenBank/DDBJ whole genome shotgun (WGS) entry which is preliminary data.</text>
</comment>
<dbReference type="AlphaFoldDB" id="A0AAE8SST7"/>
<evidence type="ECO:0000256" key="1">
    <source>
        <dbReference type="ARBA" id="ARBA00006328"/>
    </source>
</evidence>
<dbReference type="InterPro" id="IPR036291">
    <property type="entry name" value="NAD(P)-bd_dom_sf"/>
</dbReference>
<keyword evidence="5" id="KW-1185">Reference proteome</keyword>
<reference evidence="4" key="1">
    <citation type="submission" date="2018-03" db="EMBL/GenBank/DDBJ databases">
        <authorList>
            <person name="Guldener U."/>
        </authorList>
    </citation>
    <scope>NUCLEOTIDE SEQUENCE</scope>
</reference>
<dbReference type="Pfam" id="PF05368">
    <property type="entry name" value="NmrA"/>
    <property type="match status" value="1"/>
</dbReference>
<dbReference type="PANTHER" id="PTHR42748:SF7">
    <property type="entry name" value="NMRA LIKE REDOX SENSOR 1-RELATED"/>
    <property type="match status" value="1"/>
</dbReference>
<name>A0AAE8SST7_9PEZI</name>
<dbReference type="Gene3D" id="3.40.50.720">
    <property type="entry name" value="NAD(P)-binding Rossmann-like Domain"/>
    <property type="match status" value="1"/>
</dbReference>
<proteinExistence type="inferred from homology"/>
<dbReference type="EMBL" id="ONZQ02000003">
    <property type="protein sequence ID" value="SPN99755.1"/>
    <property type="molecule type" value="Genomic_DNA"/>
</dbReference>
<dbReference type="SUPFAM" id="SSF51735">
    <property type="entry name" value="NAD(P)-binding Rossmann-fold domains"/>
    <property type="match status" value="1"/>
</dbReference>
<evidence type="ECO:0000313" key="5">
    <source>
        <dbReference type="Proteomes" id="UP001187682"/>
    </source>
</evidence>
<gene>
    <name evidence="4" type="ORF">DNG_02606</name>
</gene>
<dbReference type="InterPro" id="IPR051164">
    <property type="entry name" value="NmrA-like_oxidored"/>
</dbReference>
<protein>
    <submittedName>
        <fullName evidence="4">Related to nucleoside-diphosphate-sugar epimerases</fullName>
    </submittedName>
</protein>
<dbReference type="CDD" id="cd05251">
    <property type="entry name" value="NmrA_like_SDR_a"/>
    <property type="match status" value="1"/>
</dbReference>
<keyword evidence="2" id="KW-0521">NADP</keyword>
<accession>A0AAE8SST7</accession>
<comment type="similarity">
    <text evidence="1">Belongs to the NmrA-type oxidoreductase family.</text>
</comment>
<dbReference type="GO" id="GO:0005634">
    <property type="term" value="C:nucleus"/>
    <property type="evidence" value="ECO:0007669"/>
    <property type="project" value="TreeGrafter"/>
</dbReference>